<feature type="compositionally biased region" description="Polar residues" evidence="2">
    <location>
        <begin position="363"/>
        <end position="391"/>
    </location>
</feature>
<sequence>MDEASRLVSELHSKLAALDDKVARYQRDMASEFTKYAADLLRNVPKDVSDDVSRRIAESVREYPSLKLDPGTIESCADATGCSNSGGVDSPNGDLIVTEHVERAQEDEEDPPRSPHEREKEFQGLFTPFYLPLLDSNDRNERRSSSDLKAAVPVPITDTNTMDNAGVDASTDTRSLAGTPEPPRPPLPKRRNTDEVSSGSSDLGDGITRRSALRRSSTSSTRNSPRRVRFEVEGEEVLPTSSPYTSELQMTQDLPVTYQILGEDLEDVGESEQIEDIEDIDEEQDLDEEPPPTRRVSSSQALRALSRGPFVDDGTQWTTVSAPPDGSASIAVSGDSPALSTQSSTDDLPIINGISRAPPEENILSSDSPTSVFTSQNTTANSRLAQPQAMPSSDDILARHESDDPEYMSDEEEDDMLDMPALTSMKGKRSNAPQPSSLSSSGATPTRSPTAATMTRGVGSMNLLDIDQKKATDELGKLRFSADDEDEMFTFDDNDHRPSPPEEEDDDSEPESSSPISPTSPGSGDDVREASGLSKSPARPIVKPASRREMGSSGSGATGSLRGHPFQMPIVSPDVHAAAASMGDFNSFVGSVHGRSGVDDCDPMAFRNSIGKPTYQGNVRPLTMQDRLAHDEYHKGKQADTPIESPKNK</sequence>
<protein>
    <submittedName>
        <fullName evidence="3">Uncharacterized protein</fullName>
    </submittedName>
</protein>
<feature type="compositionally biased region" description="Acidic residues" evidence="2">
    <location>
        <begin position="263"/>
        <end position="290"/>
    </location>
</feature>
<dbReference type="HOGENOM" id="CLU_016024_0_0_1"/>
<feature type="region of interest" description="Disordered" evidence="2">
    <location>
        <begin position="76"/>
        <end position="568"/>
    </location>
</feature>
<name>S3D9M7_GLAL2</name>
<dbReference type="RefSeq" id="XP_008084599.1">
    <property type="nucleotide sequence ID" value="XM_008086408.1"/>
</dbReference>
<feature type="compositionally biased region" description="Basic and acidic residues" evidence="2">
    <location>
        <begin position="111"/>
        <end position="122"/>
    </location>
</feature>
<dbReference type="GeneID" id="19468859"/>
<feature type="compositionally biased region" description="Basic and acidic residues" evidence="2">
    <location>
        <begin position="627"/>
        <end position="638"/>
    </location>
</feature>
<dbReference type="AlphaFoldDB" id="S3D9M7"/>
<dbReference type="KEGG" id="glz:GLAREA_09812"/>
<feature type="region of interest" description="Disordered" evidence="2">
    <location>
        <begin position="608"/>
        <end position="649"/>
    </location>
</feature>
<feature type="coiled-coil region" evidence="1">
    <location>
        <begin position="1"/>
        <end position="28"/>
    </location>
</feature>
<keyword evidence="4" id="KW-1185">Reference proteome</keyword>
<evidence type="ECO:0000256" key="1">
    <source>
        <dbReference type="SAM" id="Coils"/>
    </source>
</evidence>
<feature type="compositionally biased region" description="Acidic residues" evidence="2">
    <location>
        <begin position="403"/>
        <end position="417"/>
    </location>
</feature>
<gene>
    <name evidence="3" type="ORF">GLAREA_09812</name>
</gene>
<dbReference type="Proteomes" id="UP000016922">
    <property type="component" value="Unassembled WGS sequence"/>
</dbReference>
<dbReference type="OMA" id="VHTFRHE"/>
<reference evidence="3 4" key="1">
    <citation type="journal article" date="2013" name="BMC Genomics">
        <title>Genomics-driven discovery of the pneumocandin biosynthetic gene cluster in the fungus Glarea lozoyensis.</title>
        <authorList>
            <person name="Chen L."/>
            <person name="Yue Q."/>
            <person name="Zhang X."/>
            <person name="Xiang M."/>
            <person name="Wang C."/>
            <person name="Li S."/>
            <person name="Che Y."/>
            <person name="Ortiz-Lopez F.J."/>
            <person name="Bills G.F."/>
            <person name="Liu X."/>
            <person name="An Z."/>
        </authorList>
    </citation>
    <scope>NUCLEOTIDE SEQUENCE [LARGE SCALE GENOMIC DNA]</scope>
    <source>
        <strain evidence="4">ATCC 20868 / MF5171</strain>
    </source>
</reference>
<dbReference type="OrthoDB" id="5418627at2759"/>
<keyword evidence="1" id="KW-0175">Coiled coil</keyword>
<feature type="compositionally biased region" description="Polar residues" evidence="2">
    <location>
        <begin position="442"/>
        <end position="453"/>
    </location>
</feature>
<dbReference type="STRING" id="1116229.S3D9M7"/>
<proteinExistence type="predicted"/>
<feature type="compositionally biased region" description="Polar residues" evidence="2">
    <location>
        <begin position="239"/>
        <end position="254"/>
    </location>
</feature>
<dbReference type="eggNOG" id="ENOG502R9MA">
    <property type="taxonomic scope" value="Eukaryota"/>
</dbReference>
<evidence type="ECO:0000313" key="4">
    <source>
        <dbReference type="Proteomes" id="UP000016922"/>
    </source>
</evidence>
<feature type="compositionally biased region" description="Basic and acidic residues" evidence="2">
    <location>
        <begin position="466"/>
        <end position="482"/>
    </location>
</feature>
<dbReference type="EMBL" id="KE145368">
    <property type="protein sequence ID" value="EPE28691.1"/>
    <property type="molecule type" value="Genomic_DNA"/>
</dbReference>
<evidence type="ECO:0000313" key="3">
    <source>
        <dbReference type="EMBL" id="EPE28691.1"/>
    </source>
</evidence>
<evidence type="ECO:0000256" key="2">
    <source>
        <dbReference type="SAM" id="MobiDB-lite"/>
    </source>
</evidence>
<feature type="compositionally biased region" description="Low complexity" evidence="2">
    <location>
        <begin position="511"/>
        <end position="524"/>
    </location>
</feature>
<accession>S3D9M7</accession>
<feature type="compositionally biased region" description="Acidic residues" evidence="2">
    <location>
        <begin position="501"/>
        <end position="510"/>
    </location>
</feature>
<feature type="compositionally biased region" description="Acidic residues" evidence="2">
    <location>
        <begin position="483"/>
        <end position="492"/>
    </location>
</feature>
<feature type="compositionally biased region" description="Low complexity" evidence="2">
    <location>
        <begin position="214"/>
        <end position="223"/>
    </location>
</feature>
<organism evidence="3 4">
    <name type="scientific">Glarea lozoyensis (strain ATCC 20868 / MF5171)</name>
    <dbReference type="NCBI Taxonomy" id="1116229"/>
    <lineage>
        <taxon>Eukaryota</taxon>
        <taxon>Fungi</taxon>
        <taxon>Dikarya</taxon>
        <taxon>Ascomycota</taxon>
        <taxon>Pezizomycotina</taxon>
        <taxon>Leotiomycetes</taxon>
        <taxon>Helotiales</taxon>
        <taxon>Helotiaceae</taxon>
        <taxon>Glarea</taxon>
    </lineage>
</organism>
<feature type="compositionally biased region" description="Basic and acidic residues" evidence="2">
    <location>
        <begin position="136"/>
        <end position="146"/>
    </location>
</feature>